<dbReference type="Gene3D" id="1.10.357.20">
    <property type="entry name" value="SLC41 divalent cation transporters, integral membrane domain"/>
    <property type="match status" value="1"/>
</dbReference>
<evidence type="ECO:0000256" key="5">
    <source>
        <dbReference type="ARBA" id="ARBA00022842"/>
    </source>
</evidence>
<evidence type="ECO:0000256" key="7">
    <source>
        <dbReference type="ARBA" id="ARBA00023136"/>
    </source>
</evidence>
<dbReference type="InterPro" id="IPR006667">
    <property type="entry name" value="SLC41_membr_dom"/>
</dbReference>
<evidence type="ECO:0000256" key="8">
    <source>
        <dbReference type="SAM" id="Phobius"/>
    </source>
</evidence>
<protein>
    <recommendedName>
        <fullName evidence="9">SLC41A/MgtE integral membrane domain-containing protein</fullName>
    </recommendedName>
</protein>
<evidence type="ECO:0000313" key="10">
    <source>
        <dbReference type="EMBL" id="GAG16455.1"/>
    </source>
</evidence>
<keyword evidence="6 8" id="KW-1133">Transmembrane helix</keyword>
<evidence type="ECO:0000256" key="4">
    <source>
        <dbReference type="ARBA" id="ARBA00022692"/>
    </source>
</evidence>
<sequence>MRAIATRELGPVNAARIVLRETSVGLINGALFAVILGVITLVWFGSTSLGLVIAIAMVLNHLAAALAGILIPLTLDRLGYDPAIASSVFVTTVTDIIGFFAFLGLATAWLV</sequence>
<evidence type="ECO:0000256" key="1">
    <source>
        <dbReference type="ARBA" id="ARBA00004141"/>
    </source>
</evidence>
<dbReference type="GO" id="GO:0016020">
    <property type="term" value="C:membrane"/>
    <property type="evidence" value="ECO:0007669"/>
    <property type="project" value="UniProtKB-SubCell"/>
</dbReference>
<dbReference type="PANTHER" id="PTHR41394">
    <property type="entry name" value="MAGNESIUM TRANSPORTER MGTE"/>
    <property type="match status" value="1"/>
</dbReference>
<keyword evidence="7 8" id="KW-0472">Membrane</keyword>
<feature type="domain" description="SLC41A/MgtE integral membrane" evidence="9">
    <location>
        <begin position="2"/>
        <end position="105"/>
    </location>
</feature>
<dbReference type="InterPro" id="IPR036739">
    <property type="entry name" value="SLC41_membr_dom_sf"/>
</dbReference>
<keyword evidence="3" id="KW-0813">Transport</keyword>
<gene>
    <name evidence="10" type="ORF">S01H1_50593</name>
</gene>
<dbReference type="Pfam" id="PF01769">
    <property type="entry name" value="MgtE"/>
    <property type="match status" value="1"/>
</dbReference>
<keyword evidence="5" id="KW-0460">Magnesium</keyword>
<evidence type="ECO:0000259" key="9">
    <source>
        <dbReference type="Pfam" id="PF01769"/>
    </source>
</evidence>
<dbReference type="AlphaFoldDB" id="X0VDQ5"/>
<organism evidence="10">
    <name type="scientific">marine sediment metagenome</name>
    <dbReference type="NCBI Taxonomy" id="412755"/>
    <lineage>
        <taxon>unclassified sequences</taxon>
        <taxon>metagenomes</taxon>
        <taxon>ecological metagenomes</taxon>
    </lineage>
</organism>
<accession>X0VDQ5</accession>
<dbReference type="PANTHER" id="PTHR41394:SF5">
    <property type="entry name" value="SLC41A_MGTE INTEGRAL MEMBRANE DOMAIN-CONTAINING PROTEIN"/>
    <property type="match status" value="1"/>
</dbReference>
<feature type="transmembrane region" description="Helical" evidence="8">
    <location>
        <begin position="51"/>
        <end position="75"/>
    </location>
</feature>
<feature type="transmembrane region" description="Helical" evidence="8">
    <location>
        <begin position="87"/>
        <end position="110"/>
    </location>
</feature>
<evidence type="ECO:0000256" key="3">
    <source>
        <dbReference type="ARBA" id="ARBA00022448"/>
    </source>
</evidence>
<feature type="transmembrane region" description="Helical" evidence="8">
    <location>
        <begin position="26"/>
        <end position="45"/>
    </location>
</feature>
<keyword evidence="4 8" id="KW-0812">Transmembrane</keyword>
<name>X0VDQ5_9ZZZZ</name>
<proteinExistence type="inferred from homology"/>
<evidence type="ECO:0000256" key="6">
    <source>
        <dbReference type="ARBA" id="ARBA00022989"/>
    </source>
</evidence>
<comment type="similarity">
    <text evidence="2">Belongs to the SLC41A transporter family.</text>
</comment>
<reference evidence="10" key="1">
    <citation type="journal article" date="2014" name="Front. Microbiol.">
        <title>High frequency of phylogenetically diverse reductive dehalogenase-homologous genes in deep subseafloor sedimentary metagenomes.</title>
        <authorList>
            <person name="Kawai M."/>
            <person name="Futagami T."/>
            <person name="Toyoda A."/>
            <person name="Takaki Y."/>
            <person name="Nishi S."/>
            <person name="Hori S."/>
            <person name="Arai W."/>
            <person name="Tsubouchi T."/>
            <person name="Morono Y."/>
            <person name="Uchiyama I."/>
            <person name="Ito T."/>
            <person name="Fujiyama A."/>
            <person name="Inagaki F."/>
            <person name="Takami H."/>
        </authorList>
    </citation>
    <scope>NUCLEOTIDE SEQUENCE</scope>
    <source>
        <strain evidence="10">Expedition CK06-06</strain>
    </source>
</reference>
<evidence type="ECO:0000256" key="2">
    <source>
        <dbReference type="ARBA" id="ARBA00009749"/>
    </source>
</evidence>
<comment type="subcellular location">
    <subcellularLocation>
        <location evidence="1">Membrane</location>
        <topology evidence="1">Multi-pass membrane protein</topology>
    </subcellularLocation>
</comment>
<comment type="caution">
    <text evidence="10">The sequence shown here is derived from an EMBL/GenBank/DDBJ whole genome shotgun (WGS) entry which is preliminary data.</text>
</comment>
<dbReference type="GO" id="GO:0008324">
    <property type="term" value="F:monoatomic cation transmembrane transporter activity"/>
    <property type="evidence" value="ECO:0007669"/>
    <property type="project" value="InterPro"/>
</dbReference>
<dbReference type="EMBL" id="BARS01032603">
    <property type="protein sequence ID" value="GAG16455.1"/>
    <property type="molecule type" value="Genomic_DNA"/>
</dbReference>
<dbReference type="SUPFAM" id="SSF161093">
    <property type="entry name" value="MgtE membrane domain-like"/>
    <property type="match status" value="1"/>
</dbReference>